<dbReference type="InterPro" id="IPR013519">
    <property type="entry name" value="Int_alpha_beta-p"/>
</dbReference>
<protein>
    <recommendedName>
        <fullName evidence="15">Integrin alpha second immunoglobulin-like domain-containing protein</fullName>
    </recommendedName>
</protein>
<gene>
    <name evidence="16" type="ORF">IPOD504_LOCUS17526</name>
</gene>
<evidence type="ECO:0000256" key="5">
    <source>
        <dbReference type="ARBA" id="ARBA00022737"/>
    </source>
</evidence>
<dbReference type="Gene3D" id="2.60.40.1510">
    <property type="entry name" value="ntegrin, alpha v. Chain A, domain 3"/>
    <property type="match status" value="1"/>
</dbReference>
<keyword evidence="9 13" id="KW-0472">Membrane</keyword>
<dbReference type="PANTHER" id="PTHR23220:SF83">
    <property type="entry name" value="INTEGRIN ALPHA-PS3-RELATED"/>
    <property type="match status" value="1"/>
</dbReference>
<evidence type="ECO:0000256" key="13">
    <source>
        <dbReference type="RuleBase" id="RU003762"/>
    </source>
</evidence>
<dbReference type="Gene3D" id="2.130.10.130">
    <property type="entry name" value="Integrin alpha, N-terminal"/>
    <property type="match status" value="1"/>
</dbReference>
<dbReference type="PANTHER" id="PTHR23220">
    <property type="entry name" value="INTEGRIN ALPHA"/>
    <property type="match status" value="1"/>
</dbReference>
<dbReference type="InterPro" id="IPR048285">
    <property type="entry name" value="Integrin_alpha_Ig-like_2"/>
</dbReference>
<evidence type="ECO:0000256" key="14">
    <source>
        <dbReference type="SAM" id="MobiDB-lite"/>
    </source>
</evidence>
<evidence type="ECO:0000256" key="9">
    <source>
        <dbReference type="ARBA" id="ARBA00023136"/>
    </source>
</evidence>
<accession>A0ABN8J6E2</accession>
<organism evidence="16 17">
    <name type="scientific">Iphiclides podalirius</name>
    <name type="common">scarce swallowtail</name>
    <dbReference type="NCBI Taxonomy" id="110791"/>
    <lineage>
        <taxon>Eukaryota</taxon>
        <taxon>Metazoa</taxon>
        <taxon>Ecdysozoa</taxon>
        <taxon>Arthropoda</taxon>
        <taxon>Hexapoda</taxon>
        <taxon>Insecta</taxon>
        <taxon>Pterygota</taxon>
        <taxon>Neoptera</taxon>
        <taxon>Endopterygota</taxon>
        <taxon>Lepidoptera</taxon>
        <taxon>Glossata</taxon>
        <taxon>Ditrysia</taxon>
        <taxon>Papilionoidea</taxon>
        <taxon>Papilionidae</taxon>
        <taxon>Papilioninae</taxon>
        <taxon>Iphiclides</taxon>
    </lineage>
</organism>
<dbReference type="InterPro" id="IPR018184">
    <property type="entry name" value="Integrin_alpha_C_CS"/>
</dbReference>
<evidence type="ECO:0000256" key="7">
    <source>
        <dbReference type="ARBA" id="ARBA00022989"/>
    </source>
</evidence>
<evidence type="ECO:0000313" key="17">
    <source>
        <dbReference type="Proteomes" id="UP000837857"/>
    </source>
</evidence>
<evidence type="ECO:0000256" key="2">
    <source>
        <dbReference type="ARBA" id="ARBA00008054"/>
    </source>
</evidence>
<evidence type="ECO:0000256" key="11">
    <source>
        <dbReference type="ARBA" id="ARBA00023180"/>
    </source>
</evidence>
<sequence>MGFIVGAPKAASRDDRNISPGLVFECDLTRLNVLNSTCRPIGLDIDVDGGFFGNILIPKDFFKDDMWFGATIASVPNGKLLMCAPRWTVPYRDKHLLANGACYVTSHRRGMSLLPLKEMNHQAFKTDGSRKEYGEYGTHLNLYAYAQAGISVKVTDSNSVLIGAPGLLQWTGGIVDYQFYPDTRSMFFSKQPTTNPYYTKYLGPDDYFGYSVESGVFETNKTLYVAGAPRSKSSYGQVLIFEPAFRENDPLKIVLSLRGPQLGSYFGASLCCMDVNGDGKLDLLVGAPNFVKREGEVGYDQGAVFVYLNSVQNKNFSLNLGGFVTGSSLNGARFGTVTADMGDVDGDGYRDVAVGAPWENEGRGAVYLYRGGEKGLSGEYVQKIVAKDAQSFGISISKGFDVDKNNCSDLAVGAINSGTAYLYRCVPTIEVHAAIKVPDAMYLPLNATNFTALFCIEALEQPKWPHVKITLLAKITVDPAGERAWIVDDEPYEIIVKPGDKACKEQIVQVTPTADLSKPITIIFDLHPKILLKDDSPIFIPDEARISERSRLHSSFDIQLNRDCGEDLICKPLLELTLKPLNSPFVPGSGNRLGVEVTILNKDEPAYGAKVNLCLPSLPKRLPSACSLEKLNVTCDVPAPLHRNESVSWEIELEFSQNTSVISEIKVDADLEDPLHSKNSSDKITKHLTIVIKPEASYNITGTVQPNRTITVTRDEFANAGNVVFIHYFEVINLGPSDWYNLSAQILIPEKMNLSNGIDGCSEVDYQLQCFWSLPANTSRIITLSYKFNLFLHGQYLEEETALNATSTILLPKYQNKKYFVTTTLILDPAPPLWPLITGIVSGFLLLAAIVYGLYKYGFFTRKQYEDLKRLQEQSEASDSLTGLNMDDDDRTQDIQLSGDSD</sequence>
<dbReference type="InterPro" id="IPR028994">
    <property type="entry name" value="Integrin_alpha_N"/>
</dbReference>
<keyword evidence="11" id="KW-0325">Glycoprotein</keyword>
<comment type="subcellular location">
    <subcellularLocation>
        <location evidence="1 13">Membrane</location>
        <topology evidence="1 13">Single-pass type I membrane protein</topology>
    </subcellularLocation>
</comment>
<keyword evidence="6 13" id="KW-0130">Cell adhesion</keyword>
<feature type="transmembrane region" description="Helical" evidence="13">
    <location>
        <begin position="833"/>
        <end position="855"/>
    </location>
</feature>
<evidence type="ECO:0000256" key="1">
    <source>
        <dbReference type="ARBA" id="ARBA00004479"/>
    </source>
</evidence>
<evidence type="ECO:0000256" key="8">
    <source>
        <dbReference type="ARBA" id="ARBA00023037"/>
    </source>
</evidence>
<dbReference type="PROSITE" id="PS00242">
    <property type="entry name" value="INTEGRIN_ALPHA"/>
    <property type="match status" value="1"/>
</dbReference>
<feature type="domain" description="Integrin alpha second immunoglobulin-like" evidence="15">
    <location>
        <begin position="564"/>
        <end position="687"/>
    </location>
</feature>
<evidence type="ECO:0000256" key="6">
    <source>
        <dbReference type="ARBA" id="ARBA00022889"/>
    </source>
</evidence>
<feature type="repeat" description="FG-GAP" evidence="12">
    <location>
        <begin position="252"/>
        <end position="316"/>
    </location>
</feature>
<evidence type="ECO:0000256" key="10">
    <source>
        <dbReference type="ARBA" id="ARBA00023170"/>
    </source>
</evidence>
<evidence type="ECO:0000259" key="15">
    <source>
        <dbReference type="Pfam" id="PF20805"/>
    </source>
</evidence>
<keyword evidence="10 13" id="KW-0675">Receptor</keyword>
<feature type="region of interest" description="Disordered" evidence="14">
    <location>
        <begin position="876"/>
        <end position="902"/>
    </location>
</feature>
<keyword evidence="4" id="KW-0732">Signal</keyword>
<keyword evidence="17" id="KW-1185">Reference proteome</keyword>
<dbReference type="SMART" id="SM00191">
    <property type="entry name" value="Int_alpha"/>
    <property type="match status" value="5"/>
</dbReference>
<dbReference type="InterPro" id="IPR000413">
    <property type="entry name" value="Integrin_alpha"/>
</dbReference>
<dbReference type="Gene3D" id="1.20.5.930">
    <property type="entry name" value="Bicelle-embedded integrin alpha(iib) transmembrane segment"/>
    <property type="match status" value="1"/>
</dbReference>
<proteinExistence type="inferred from homology"/>
<dbReference type="Proteomes" id="UP000837857">
    <property type="component" value="Chromosome 9"/>
</dbReference>
<evidence type="ECO:0000256" key="4">
    <source>
        <dbReference type="ARBA" id="ARBA00022729"/>
    </source>
</evidence>
<keyword evidence="3 13" id="KW-0812">Transmembrane</keyword>
<keyword evidence="5" id="KW-0677">Repeat</keyword>
<keyword evidence="8 13" id="KW-0401">Integrin</keyword>
<dbReference type="Pfam" id="PF01839">
    <property type="entry name" value="FG-GAP"/>
    <property type="match status" value="2"/>
</dbReference>
<evidence type="ECO:0000313" key="16">
    <source>
        <dbReference type="EMBL" id="CAH2077047.1"/>
    </source>
</evidence>
<dbReference type="EMBL" id="OW152821">
    <property type="protein sequence ID" value="CAH2077047.1"/>
    <property type="molecule type" value="Genomic_DNA"/>
</dbReference>
<feature type="repeat" description="FG-GAP" evidence="12">
    <location>
        <begin position="320"/>
        <end position="378"/>
    </location>
</feature>
<dbReference type="InterPro" id="IPR013517">
    <property type="entry name" value="FG-GAP"/>
</dbReference>
<reference evidence="16" key="1">
    <citation type="submission" date="2022-03" db="EMBL/GenBank/DDBJ databases">
        <authorList>
            <person name="Martin H S."/>
        </authorList>
    </citation>
    <scope>NUCLEOTIDE SEQUENCE</scope>
</reference>
<name>A0ABN8J6E2_9NEOP</name>
<dbReference type="PRINTS" id="PR01185">
    <property type="entry name" value="INTEGRINA"/>
</dbReference>
<feature type="repeat" description="FG-GAP" evidence="12">
    <location>
        <begin position="54"/>
        <end position="114"/>
    </location>
</feature>
<evidence type="ECO:0000256" key="3">
    <source>
        <dbReference type="ARBA" id="ARBA00022692"/>
    </source>
</evidence>
<feature type="non-terminal residue" evidence="16">
    <location>
        <position position="1"/>
    </location>
</feature>
<dbReference type="InterPro" id="IPR032695">
    <property type="entry name" value="Integrin_dom_sf"/>
</dbReference>
<comment type="similarity">
    <text evidence="2 13">Belongs to the integrin alpha chain family.</text>
</comment>
<evidence type="ECO:0000256" key="12">
    <source>
        <dbReference type="PROSITE-ProRule" id="PRU00803"/>
    </source>
</evidence>
<keyword evidence="7 13" id="KW-1133">Transmembrane helix</keyword>
<dbReference type="Pfam" id="PF20805">
    <property type="entry name" value="Integrin_A_Ig_2"/>
    <property type="match status" value="1"/>
</dbReference>
<dbReference type="SUPFAM" id="SSF69318">
    <property type="entry name" value="Integrin alpha N-terminal domain"/>
    <property type="match status" value="1"/>
</dbReference>
<dbReference type="PROSITE" id="PS51470">
    <property type="entry name" value="FG_GAP"/>
    <property type="match status" value="3"/>
</dbReference>
<dbReference type="SUPFAM" id="SSF69179">
    <property type="entry name" value="Integrin domains"/>
    <property type="match status" value="1"/>
</dbReference>